<dbReference type="HOGENOM" id="CLU_2197481_0_0_1"/>
<protein>
    <submittedName>
        <fullName evidence="1">Uncharacterized protein</fullName>
    </submittedName>
</protein>
<dbReference type="OrthoDB" id="10444369at2759"/>
<dbReference type="GeneID" id="5050838"/>
<proteinExistence type="predicted"/>
<name>G4NEJ0_PYRO7</name>
<dbReference type="AlphaFoldDB" id="G4NEJ0"/>
<keyword evidence="2" id="KW-1185">Reference proteome</keyword>
<organism evidence="1 2">
    <name type="scientific">Pyricularia oryzae (strain 70-15 / ATCC MYA-4617 / FGSC 8958)</name>
    <name type="common">Rice blast fungus</name>
    <name type="synonym">Magnaporthe oryzae</name>
    <dbReference type="NCBI Taxonomy" id="242507"/>
    <lineage>
        <taxon>Eukaryota</taxon>
        <taxon>Fungi</taxon>
        <taxon>Dikarya</taxon>
        <taxon>Ascomycota</taxon>
        <taxon>Pezizomycotina</taxon>
        <taxon>Sordariomycetes</taxon>
        <taxon>Sordariomycetidae</taxon>
        <taxon>Magnaporthales</taxon>
        <taxon>Pyriculariaceae</taxon>
        <taxon>Pyricularia</taxon>
    </lineage>
</organism>
<dbReference type="VEuPathDB" id="FungiDB:MGG_11674"/>
<reference evidence="1 2" key="1">
    <citation type="journal article" date="2005" name="Nature">
        <title>The genome sequence of the rice blast fungus Magnaporthe grisea.</title>
        <authorList>
            <person name="Dean R.A."/>
            <person name="Talbot N.J."/>
            <person name="Ebbole D.J."/>
            <person name="Farman M.L."/>
            <person name="Mitchell T.K."/>
            <person name="Orbach M.J."/>
            <person name="Thon M."/>
            <person name="Kulkarni R."/>
            <person name="Xu J.R."/>
            <person name="Pan H."/>
            <person name="Read N.D."/>
            <person name="Lee Y.H."/>
            <person name="Carbone I."/>
            <person name="Brown D."/>
            <person name="Oh Y.Y."/>
            <person name="Donofrio N."/>
            <person name="Jeong J.S."/>
            <person name="Soanes D.M."/>
            <person name="Djonovic S."/>
            <person name="Kolomiets E."/>
            <person name="Rehmeyer C."/>
            <person name="Li W."/>
            <person name="Harding M."/>
            <person name="Kim S."/>
            <person name="Lebrun M.H."/>
            <person name="Bohnert H."/>
            <person name="Coughlan S."/>
            <person name="Butler J."/>
            <person name="Calvo S."/>
            <person name="Ma L.J."/>
            <person name="Nicol R."/>
            <person name="Purcell S."/>
            <person name="Nusbaum C."/>
            <person name="Galagan J.E."/>
            <person name="Birren B.W."/>
        </authorList>
    </citation>
    <scope>NUCLEOTIDE SEQUENCE [LARGE SCALE GENOMIC DNA]</scope>
    <source>
        <strain evidence="2">70-15 / ATCC MYA-4617 / FGSC 8958</strain>
    </source>
</reference>
<evidence type="ECO:0000313" key="2">
    <source>
        <dbReference type="Proteomes" id="UP000009058"/>
    </source>
</evidence>
<dbReference type="RefSeq" id="XP_003719051.1">
    <property type="nucleotide sequence ID" value="XM_003719003.1"/>
</dbReference>
<dbReference type="KEGG" id="mgr:MGG_11674"/>
<dbReference type="EMBL" id="CM001235">
    <property type="protein sequence ID" value="EHA49467.1"/>
    <property type="molecule type" value="Genomic_DNA"/>
</dbReference>
<gene>
    <name evidence="1" type="ORF">MGG_11674</name>
</gene>
<dbReference type="InParanoid" id="G4NEJ0"/>
<dbReference type="Proteomes" id="UP000009058">
    <property type="component" value="Chromosome 5"/>
</dbReference>
<accession>G4NEJ0</accession>
<evidence type="ECO:0000313" key="1">
    <source>
        <dbReference type="EMBL" id="EHA49467.1"/>
    </source>
</evidence>
<reference key="2">
    <citation type="submission" date="2011-05" db="EMBL/GenBank/DDBJ databases">
        <title>The Genome Sequence of Magnaporthe oryzae 70-15.</title>
        <authorList>
            <consortium name="The Broad Institute Genome Sequencing Platform"/>
            <person name="Ma L.-J."/>
            <person name="Dead R."/>
            <person name="Young S.K."/>
            <person name="Zeng Q."/>
            <person name="Gargeya S."/>
            <person name="Fitzgerald M."/>
            <person name="Haas B."/>
            <person name="Abouelleil A."/>
            <person name="Alvarado L."/>
            <person name="Arachchi H.M."/>
            <person name="Berlin A."/>
            <person name="Brown A."/>
            <person name="Chapman S.B."/>
            <person name="Chen Z."/>
            <person name="Dunbar C."/>
            <person name="Freedman E."/>
            <person name="Gearin G."/>
            <person name="Gellesch M."/>
            <person name="Goldberg J."/>
            <person name="Griggs A."/>
            <person name="Gujja S."/>
            <person name="Heiman D."/>
            <person name="Howarth C."/>
            <person name="Larson L."/>
            <person name="Lui A."/>
            <person name="MacDonald P.J.P."/>
            <person name="Mehta T."/>
            <person name="Montmayeur A."/>
            <person name="Murphy C."/>
            <person name="Neiman D."/>
            <person name="Pearson M."/>
            <person name="Priest M."/>
            <person name="Roberts A."/>
            <person name="Saif S."/>
            <person name="Shea T."/>
            <person name="Shenoy N."/>
            <person name="Sisk P."/>
            <person name="Stolte C."/>
            <person name="Sykes S."/>
            <person name="Yandava C."/>
            <person name="Wortman J."/>
            <person name="Nusbaum C."/>
            <person name="Birren B."/>
        </authorList>
    </citation>
    <scope>NUCLEOTIDE SEQUENCE</scope>
    <source>
        <strain>70-15</strain>
    </source>
</reference>
<sequence>MVAVHEALLRVEKGLVVSDSRVGPSNSQASSMNMFGRLAHEIWTGPTPGVIIPQAPVARTIDGQQSTSVTGWGLNRLAAANKKKVLPLSGSRQIGGAAAALSAPHTRA</sequence>